<dbReference type="Pfam" id="PF00115">
    <property type="entry name" value="COX1"/>
    <property type="match status" value="1"/>
</dbReference>
<dbReference type="GO" id="GO:0015990">
    <property type="term" value="P:electron transport coupled proton transport"/>
    <property type="evidence" value="ECO:0007669"/>
    <property type="project" value="TreeGrafter"/>
</dbReference>
<evidence type="ECO:0000313" key="5">
    <source>
        <dbReference type="Proteomes" id="UP000559809"/>
    </source>
</evidence>
<dbReference type="PANTHER" id="PTHR10422:SF29">
    <property type="entry name" value="CYTOCHROME C OXIDASE SUBUNIT 1 HOMOLOG, BACTEROID"/>
    <property type="match status" value="1"/>
</dbReference>
<dbReference type="AlphaFoldDB" id="A0A853FY81"/>
<feature type="transmembrane region" description="Helical" evidence="2">
    <location>
        <begin position="6"/>
        <end position="25"/>
    </location>
</feature>
<dbReference type="GO" id="GO:0006119">
    <property type="term" value="P:oxidative phosphorylation"/>
    <property type="evidence" value="ECO:0007669"/>
    <property type="project" value="UniProtKB-UniPathway"/>
</dbReference>
<dbReference type="GO" id="GO:0004129">
    <property type="term" value="F:cytochrome-c oxidase activity"/>
    <property type="evidence" value="ECO:0007669"/>
    <property type="project" value="InterPro"/>
</dbReference>
<dbReference type="PROSITE" id="PS50855">
    <property type="entry name" value="COX1"/>
    <property type="match status" value="1"/>
</dbReference>
<feature type="domain" description="Cytochrome oxidase subunit I profile" evidence="3">
    <location>
        <begin position="281"/>
        <end position="565"/>
    </location>
</feature>
<name>A0A853FY81_9BURK</name>
<keyword evidence="2" id="KW-0812">Transmembrane</keyword>
<feature type="transmembrane region" description="Helical" evidence="2">
    <location>
        <begin position="99"/>
        <end position="126"/>
    </location>
</feature>
<keyword evidence="2" id="KW-0472">Membrane</keyword>
<sequence length="565" mass="62018">MSTITILLLTFILSVTGLFVFIWSLRRHLFDADPAAARVIFSEGEIGKVEEPAATPAQHQALQRAVGEGPVSGAGAPVDSVTQARELAERVRADRSTAYVAFVFLSCAVAWLILASAAGLISSIKLHQPDFLTDYAWLTFGRIRTLHLNMVAYGWAPMAAFGIAHWTLPRLLKTELMGGRFALLGAMLWNAALIAGLGSVAAGISDGLEWLEIPWQIDILFVIGGALIGLPLVFTLQNRKTEHLYVSIWYMGAALFWFPVLFLVGNLPGVHFGVEQATMNWWFGHNVLGLFYTPIALASVYYFLPKIIGRPIQSYNLSLLGFWALAFFYGQVGGHHLVGGPVPGWLITLSIVQSMMMIVPVLAFSVNQHLTMRGHFKTLLYSPTLRFIVLGGMMYTLSSVQGSFEALRSINTVTHFTHFTVAHAHLGLYGFFSLVMFGAIYFVMPRVMAWEWPYPRLISLHFWLVVLGFGVYFVGLSIGGWLQGVAMLDASRSFMESVKVTIPYLEARSVGGGLMTLGHLVFAFHFGAMALRYGRKRVGPALFRNRADSLPPVEVPVAAGGVVGG</sequence>
<feature type="transmembrane region" description="Helical" evidence="2">
    <location>
        <begin position="426"/>
        <end position="448"/>
    </location>
</feature>
<evidence type="ECO:0000256" key="1">
    <source>
        <dbReference type="ARBA" id="ARBA00022660"/>
    </source>
</evidence>
<accession>A0A853FY81</accession>
<keyword evidence="5" id="KW-1185">Reference proteome</keyword>
<feature type="transmembrane region" description="Helical" evidence="2">
    <location>
        <begin position="460"/>
        <end position="482"/>
    </location>
</feature>
<dbReference type="GO" id="GO:0020037">
    <property type="term" value="F:heme binding"/>
    <property type="evidence" value="ECO:0007669"/>
    <property type="project" value="InterPro"/>
</dbReference>
<evidence type="ECO:0000256" key="2">
    <source>
        <dbReference type="SAM" id="Phobius"/>
    </source>
</evidence>
<feature type="transmembrane region" description="Helical" evidence="2">
    <location>
        <begin position="344"/>
        <end position="366"/>
    </location>
</feature>
<dbReference type="Proteomes" id="UP000559809">
    <property type="component" value="Unassembled WGS sequence"/>
</dbReference>
<feature type="transmembrane region" description="Helical" evidence="2">
    <location>
        <begin position="181"/>
        <end position="205"/>
    </location>
</feature>
<dbReference type="RefSeq" id="WP_180154859.1">
    <property type="nucleotide sequence ID" value="NZ_JACCEM010000004.1"/>
</dbReference>
<dbReference type="UniPathway" id="UPA00705"/>
<evidence type="ECO:0000259" key="3">
    <source>
        <dbReference type="PROSITE" id="PS50855"/>
    </source>
</evidence>
<gene>
    <name evidence="4" type="ORF">H0A72_09675</name>
</gene>
<dbReference type="PANTHER" id="PTHR10422">
    <property type="entry name" value="CYTOCHROME C OXIDASE SUBUNIT 1"/>
    <property type="match status" value="1"/>
</dbReference>
<feature type="transmembrane region" description="Helical" evidence="2">
    <location>
        <begin position="514"/>
        <end position="534"/>
    </location>
</feature>
<dbReference type="GO" id="GO:0016020">
    <property type="term" value="C:membrane"/>
    <property type="evidence" value="ECO:0007669"/>
    <property type="project" value="InterPro"/>
</dbReference>
<organism evidence="4 5">
    <name type="scientific">Parapusillimonas granuli</name>
    <dbReference type="NCBI Taxonomy" id="380911"/>
    <lineage>
        <taxon>Bacteria</taxon>
        <taxon>Pseudomonadati</taxon>
        <taxon>Pseudomonadota</taxon>
        <taxon>Betaproteobacteria</taxon>
        <taxon>Burkholderiales</taxon>
        <taxon>Alcaligenaceae</taxon>
        <taxon>Parapusillimonas</taxon>
    </lineage>
</organism>
<feature type="transmembrane region" description="Helical" evidence="2">
    <location>
        <begin position="248"/>
        <end position="269"/>
    </location>
</feature>
<comment type="caution">
    <text evidence="4">The sequence shown here is derived from an EMBL/GenBank/DDBJ whole genome shotgun (WGS) entry which is preliminary data.</text>
</comment>
<dbReference type="InterPro" id="IPR023616">
    <property type="entry name" value="Cyt_c_oxase-like_su1_dom"/>
</dbReference>
<keyword evidence="1" id="KW-0249">Electron transport</keyword>
<dbReference type="InterPro" id="IPR036927">
    <property type="entry name" value="Cyt_c_oxase-like_su1_sf"/>
</dbReference>
<evidence type="ECO:0000313" key="4">
    <source>
        <dbReference type="EMBL" id="NYT49573.1"/>
    </source>
</evidence>
<keyword evidence="1" id="KW-0679">Respiratory chain</keyword>
<dbReference type="InterPro" id="IPR000883">
    <property type="entry name" value="Cyt_C_Oxase_1"/>
</dbReference>
<feature type="transmembrane region" description="Helical" evidence="2">
    <location>
        <begin position="281"/>
        <end position="303"/>
    </location>
</feature>
<keyword evidence="1" id="KW-0813">Transport</keyword>
<feature type="transmembrane region" description="Helical" evidence="2">
    <location>
        <begin position="378"/>
        <end position="397"/>
    </location>
</feature>
<dbReference type="GO" id="GO:0022904">
    <property type="term" value="P:respiratory electron transport chain"/>
    <property type="evidence" value="ECO:0007669"/>
    <property type="project" value="TreeGrafter"/>
</dbReference>
<proteinExistence type="predicted"/>
<dbReference type="Gene3D" id="1.20.210.10">
    <property type="entry name" value="Cytochrome c oxidase-like, subunit I domain"/>
    <property type="match status" value="1"/>
</dbReference>
<keyword evidence="2" id="KW-1133">Transmembrane helix</keyword>
<dbReference type="SUPFAM" id="SSF81442">
    <property type="entry name" value="Cytochrome c oxidase subunit I-like"/>
    <property type="match status" value="1"/>
</dbReference>
<dbReference type="EMBL" id="JACCEM010000004">
    <property type="protein sequence ID" value="NYT49573.1"/>
    <property type="molecule type" value="Genomic_DNA"/>
</dbReference>
<reference evidence="4 5" key="1">
    <citation type="submission" date="2020-07" db="EMBL/GenBank/DDBJ databases">
        <title>Taxonomic revisions and descriptions of new bacterial species based on genomic comparisons in the high-G+C-content subgroup of the family Alcaligenaceae.</title>
        <authorList>
            <person name="Szabo A."/>
            <person name="Felfoldi T."/>
        </authorList>
    </citation>
    <scope>NUCLEOTIDE SEQUENCE [LARGE SCALE GENOMIC DNA]</scope>
    <source>
        <strain evidence="4 5">LMG 24012</strain>
    </source>
</reference>
<feature type="transmembrane region" description="Helical" evidence="2">
    <location>
        <begin position="146"/>
        <end position="169"/>
    </location>
</feature>
<feature type="transmembrane region" description="Helical" evidence="2">
    <location>
        <begin position="217"/>
        <end position="236"/>
    </location>
</feature>
<protein>
    <submittedName>
        <fullName evidence="4">Cbb3-type cytochrome c oxidase subunit I</fullName>
    </submittedName>
</protein>
<feature type="transmembrane region" description="Helical" evidence="2">
    <location>
        <begin position="315"/>
        <end position="332"/>
    </location>
</feature>